<evidence type="ECO:0000313" key="4">
    <source>
        <dbReference type="EMBL" id="CAA9396190.1"/>
    </source>
</evidence>
<dbReference type="InterPro" id="IPR050005">
    <property type="entry name" value="DenD"/>
</dbReference>
<dbReference type="PANTHER" id="PTHR43103:SF3">
    <property type="entry name" value="ADP-L-GLYCERO-D-MANNO-HEPTOSE-6-EPIMERASE"/>
    <property type="match status" value="1"/>
</dbReference>
<keyword evidence="2" id="KW-0119">Carbohydrate metabolism</keyword>
<evidence type="ECO:0000256" key="1">
    <source>
        <dbReference type="ARBA" id="ARBA00022857"/>
    </source>
</evidence>
<accession>A0A6J4NS34</accession>
<protein>
    <recommendedName>
        <fullName evidence="3">NAD-dependent epimerase/dehydratase domain-containing protein</fullName>
    </recommendedName>
</protein>
<dbReference type="Pfam" id="PF01370">
    <property type="entry name" value="Epimerase"/>
    <property type="match status" value="1"/>
</dbReference>
<dbReference type="CDD" id="cd05238">
    <property type="entry name" value="Gne_like_SDR_e"/>
    <property type="match status" value="1"/>
</dbReference>
<dbReference type="Gene3D" id="3.40.50.720">
    <property type="entry name" value="NAD(P)-binding Rossmann-like Domain"/>
    <property type="match status" value="1"/>
</dbReference>
<dbReference type="InterPro" id="IPR036291">
    <property type="entry name" value="NAD(P)-bd_dom_sf"/>
</dbReference>
<keyword evidence="1" id="KW-0521">NADP</keyword>
<feature type="domain" description="NAD-dependent epimerase/dehydratase" evidence="3">
    <location>
        <begin position="3"/>
        <end position="200"/>
    </location>
</feature>
<dbReference type="AlphaFoldDB" id="A0A6J4NS34"/>
<dbReference type="Gene3D" id="3.90.25.10">
    <property type="entry name" value="UDP-galactose 4-epimerase, domain 1"/>
    <property type="match status" value="1"/>
</dbReference>
<dbReference type="EMBL" id="CADCUU010000104">
    <property type="protein sequence ID" value="CAA9396190.1"/>
    <property type="molecule type" value="Genomic_DNA"/>
</dbReference>
<proteinExistence type="predicted"/>
<dbReference type="GO" id="GO:0016491">
    <property type="term" value="F:oxidoreductase activity"/>
    <property type="evidence" value="ECO:0007669"/>
    <property type="project" value="InterPro"/>
</dbReference>
<dbReference type="NCBIfam" id="NF043036">
    <property type="entry name" value="ErythonDh"/>
    <property type="match status" value="1"/>
</dbReference>
<reference evidence="4" key="1">
    <citation type="submission" date="2020-02" db="EMBL/GenBank/DDBJ databases">
        <authorList>
            <person name="Meier V. D."/>
        </authorList>
    </citation>
    <scope>NUCLEOTIDE SEQUENCE</scope>
    <source>
        <strain evidence="4">AVDCRST_MAG15</strain>
    </source>
</reference>
<evidence type="ECO:0000256" key="2">
    <source>
        <dbReference type="ARBA" id="ARBA00023277"/>
    </source>
</evidence>
<gene>
    <name evidence="4" type="ORF">AVDCRST_MAG15-736</name>
</gene>
<dbReference type="PANTHER" id="PTHR43103">
    <property type="entry name" value="NUCLEOSIDE-DIPHOSPHATE-SUGAR EPIMERASE"/>
    <property type="match status" value="1"/>
</dbReference>
<name>A0A6J4NS34_9RHOB</name>
<sequence length="326" mass="34697">MRVLITGAAGMIGRKFAERLLADGAVGGQQIEQIVLHDVVTPETQGASVTAVTGDLSAPGAIDALLAHRPDLVVHLAGVVSGQAEAEFDLGYRVNLDGTRALLEGIRSAGLHPRFVYASTEAVFGRPFPDTIPDDLAPQPLTSYGTQKLMGELLVNDFSRKSFLDGVSIRFPTICVRPGAPNRAASGFFSGIIREPLRGLPAVLPVPREVTHTMASPRSAVGFILHAATMDTAPLGARRAVIPPGIAVTVADQIEALRRVAGDRAVSLIEERPDPAVWAIVQTWPARFEARRGRDLGFTSEQSFDEIIQVHIEDELGGRVPVADGA</sequence>
<organism evidence="4">
    <name type="scientific">uncultured Rubellimicrobium sp</name>
    <dbReference type="NCBI Taxonomy" id="543078"/>
    <lineage>
        <taxon>Bacteria</taxon>
        <taxon>Pseudomonadati</taxon>
        <taxon>Pseudomonadota</taxon>
        <taxon>Alphaproteobacteria</taxon>
        <taxon>Rhodobacterales</taxon>
        <taxon>Roseobacteraceae</taxon>
        <taxon>Rubellimicrobium</taxon>
        <taxon>environmental samples</taxon>
    </lineage>
</organism>
<evidence type="ECO:0000259" key="3">
    <source>
        <dbReference type="Pfam" id="PF01370"/>
    </source>
</evidence>
<dbReference type="SUPFAM" id="SSF51735">
    <property type="entry name" value="NAD(P)-binding Rossmann-fold domains"/>
    <property type="match status" value="1"/>
</dbReference>
<dbReference type="InterPro" id="IPR001509">
    <property type="entry name" value="Epimerase_deHydtase"/>
</dbReference>